<sequence length="552" mass="57514">MRFLPLLVAVAAALALFAGLGATPYSDFREARDAAVAREIIARREPITPRYAGEPRFEKPIAAYAPEALVALSGDQATAPFRSRALRAALAVALLALVASIGAGHFGARAGWLAALVLATTLGLPLSARTDGTQMLATLFGWIGCAGFADATFGRRAGRGARLLVAWAGVAAALVVAGPLPALWPLATVALYGALVRDRAVLGAVRPLAGLVFAAALALPWYGAMLDRHGLAFAAAAPFFPYAAEARAAWWTGLPLAAALFVVACFPWIALLPPSMAHAATWWRAARPALGRAATAAPPASDASPAAREAREEHAAHFFIAALLAALAPIVAYPGPPLPAALPALPAAALLVGRFLDHLFEDDARLARPFGRAVFTVGATGSVLAVACTVLATRLRDVAPELRLLGALTLLASWAPFLAAFVGRRRFAALLVALPVAVGAPVVALRLLPAMQETLSAWSVADAMNRASPPLAPLVLVEEPPPSLRLYLERNAVLADDVTAALTGWRAEDGLAYVAFRPLREQRVAAGAPGPLEILWRTPGLVLARVHPEGLP</sequence>
<feature type="transmembrane region" description="Helical" evidence="1">
    <location>
        <begin position="134"/>
        <end position="151"/>
    </location>
</feature>
<keyword evidence="1" id="KW-0472">Membrane</keyword>
<evidence type="ECO:0000256" key="1">
    <source>
        <dbReference type="SAM" id="Phobius"/>
    </source>
</evidence>
<feature type="transmembrane region" description="Helical" evidence="1">
    <location>
        <begin position="315"/>
        <end position="334"/>
    </location>
</feature>
<protein>
    <recommendedName>
        <fullName evidence="3">Glycosyltransferase RgtA/B/C/D-like domain-containing protein</fullName>
    </recommendedName>
</protein>
<evidence type="ECO:0000313" key="2">
    <source>
        <dbReference type="EMBL" id="HGZ42687.1"/>
    </source>
</evidence>
<feature type="transmembrane region" description="Helical" evidence="1">
    <location>
        <begin position="429"/>
        <end position="448"/>
    </location>
</feature>
<accession>A0A832I8U5</accession>
<comment type="caution">
    <text evidence="2">The sequence shown here is derived from an EMBL/GenBank/DDBJ whole genome shotgun (WGS) entry which is preliminary data.</text>
</comment>
<feature type="transmembrane region" description="Helical" evidence="1">
    <location>
        <begin position="110"/>
        <end position="128"/>
    </location>
</feature>
<dbReference type="AlphaFoldDB" id="A0A832I8U5"/>
<feature type="transmembrane region" description="Helical" evidence="1">
    <location>
        <begin position="404"/>
        <end position="422"/>
    </location>
</feature>
<proteinExistence type="predicted"/>
<feature type="transmembrane region" description="Helical" evidence="1">
    <location>
        <begin position="256"/>
        <end position="277"/>
    </location>
</feature>
<feature type="transmembrane region" description="Helical" evidence="1">
    <location>
        <begin position="372"/>
        <end position="392"/>
    </location>
</feature>
<feature type="transmembrane region" description="Helical" evidence="1">
    <location>
        <begin position="163"/>
        <end position="184"/>
    </location>
</feature>
<keyword evidence="1" id="KW-1133">Transmembrane helix</keyword>
<name>A0A832I8U5_UNCEI</name>
<feature type="transmembrane region" description="Helical" evidence="1">
    <location>
        <begin position="204"/>
        <end position="224"/>
    </location>
</feature>
<reference evidence="2" key="1">
    <citation type="journal article" date="2020" name="mSystems">
        <title>Genome- and Community-Level Interaction Insights into Carbon Utilization and Element Cycling Functions of Hydrothermarchaeota in Hydrothermal Sediment.</title>
        <authorList>
            <person name="Zhou Z."/>
            <person name="Liu Y."/>
            <person name="Xu W."/>
            <person name="Pan J."/>
            <person name="Luo Z.H."/>
            <person name="Li M."/>
        </authorList>
    </citation>
    <scope>NUCLEOTIDE SEQUENCE [LARGE SCALE GENOMIC DNA]</scope>
    <source>
        <strain evidence="2">SpSt-381</strain>
    </source>
</reference>
<organism evidence="2">
    <name type="scientific">Eiseniibacteriota bacterium</name>
    <dbReference type="NCBI Taxonomy" id="2212470"/>
    <lineage>
        <taxon>Bacteria</taxon>
        <taxon>Candidatus Eiseniibacteriota</taxon>
    </lineage>
</organism>
<evidence type="ECO:0008006" key="3">
    <source>
        <dbReference type="Google" id="ProtNLM"/>
    </source>
</evidence>
<dbReference type="EMBL" id="DSQF01000008">
    <property type="protein sequence ID" value="HGZ42687.1"/>
    <property type="molecule type" value="Genomic_DNA"/>
</dbReference>
<feature type="transmembrane region" description="Helical" evidence="1">
    <location>
        <begin position="85"/>
        <end position="103"/>
    </location>
</feature>
<keyword evidence="1" id="KW-0812">Transmembrane</keyword>
<gene>
    <name evidence="2" type="ORF">ENR23_04545</name>
</gene>